<keyword evidence="2" id="KW-1185">Reference proteome</keyword>
<protein>
    <submittedName>
        <fullName evidence="1">Uncharacterized protein</fullName>
    </submittedName>
</protein>
<organism evidence="1 2">
    <name type="scientific">Flavobacterium sinopsychrotolerans</name>
    <dbReference type="NCBI Taxonomy" id="604089"/>
    <lineage>
        <taxon>Bacteria</taxon>
        <taxon>Pseudomonadati</taxon>
        <taxon>Bacteroidota</taxon>
        <taxon>Flavobacteriia</taxon>
        <taxon>Flavobacteriales</taxon>
        <taxon>Flavobacteriaceae</taxon>
        <taxon>Flavobacterium</taxon>
    </lineage>
</organism>
<proteinExistence type="predicted"/>
<dbReference type="OrthoDB" id="1364994at2"/>
<evidence type="ECO:0000313" key="2">
    <source>
        <dbReference type="Proteomes" id="UP000198657"/>
    </source>
</evidence>
<dbReference type="AlphaFoldDB" id="A0A1H8INN7"/>
<name>A0A1H8INN7_9FLAO</name>
<dbReference type="Proteomes" id="UP000198657">
    <property type="component" value="Unassembled WGS sequence"/>
</dbReference>
<accession>A0A1H8INN7</accession>
<reference evidence="2" key="1">
    <citation type="submission" date="2016-10" db="EMBL/GenBank/DDBJ databases">
        <authorList>
            <person name="Varghese N."/>
            <person name="Submissions S."/>
        </authorList>
    </citation>
    <scope>NUCLEOTIDE SEQUENCE [LARGE SCALE GENOMIC DNA]</scope>
    <source>
        <strain evidence="2">CGMCC 1.8704</strain>
    </source>
</reference>
<gene>
    <name evidence="1" type="ORF">SAMN04487942_0626</name>
</gene>
<dbReference type="RefSeq" id="WP_091165587.1">
    <property type="nucleotide sequence ID" value="NZ_CBCSFM010000001.1"/>
</dbReference>
<sequence length="118" mass="13524">MQMNVLFDEAAFVILEEPEFEECNYLEIGNKLTEIGMPFFQPNLSDGTHIISNPYGLILVLELRSRIGNNLLNLMENLKYHHSPSGQKPERVKGDILDTLSILFSFNYNFKSTKVTLN</sequence>
<evidence type="ECO:0000313" key="1">
    <source>
        <dbReference type="EMBL" id="SEN69685.1"/>
    </source>
</evidence>
<dbReference type="EMBL" id="FODN01000001">
    <property type="protein sequence ID" value="SEN69685.1"/>
    <property type="molecule type" value="Genomic_DNA"/>
</dbReference>